<dbReference type="InterPro" id="IPR001087">
    <property type="entry name" value="GDSL"/>
</dbReference>
<evidence type="ECO:0000313" key="3">
    <source>
        <dbReference type="Proteomes" id="UP000623467"/>
    </source>
</evidence>
<feature type="signal peptide" evidence="1">
    <location>
        <begin position="1"/>
        <end position="21"/>
    </location>
</feature>
<organism evidence="2 3">
    <name type="scientific">Mycena sanguinolenta</name>
    <dbReference type="NCBI Taxonomy" id="230812"/>
    <lineage>
        <taxon>Eukaryota</taxon>
        <taxon>Fungi</taxon>
        <taxon>Dikarya</taxon>
        <taxon>Basidiomycota</taxon>
        <taxon>Agaricomycotina</taxon>
        <taxon>Agaricomycetes</taxon>
        <taxon>Agaricomycetidae</taxon>
        <taxon>Agaricales</taxon>
        <taxon>Marasmiineae</taxon>
        <taxon>Mycenaceae</taxon>
        <taxon>Mycena</taxon>
    </lineage>
</organism>
<keyword evidence="3" id="KW-1185">Reference proteome</keyword>
<comment type="caution">
    <text evidence="2">The sequence shown here is derived from an EMBL/GenBank/DDBJ whole genome shotgun (WGS) entry which is preliminary data.</text>
</comment>
<dbReference type="SUPFAM" id="SSF52266">
    <property type="entry name" value="SGNH hydrolase"/>
    <property type="match status" value="1"/>
</dbReference>
<dbReference type="Pfam" id="PF00657">
    <property type="entry name" value="Lipase_GDSL"/>
    <property type="match status" value="1"/>
</dbReference>
<dbReference type="InterPro" id="IPR036514">
    <property type="entry name" value="SGNH_hydro_sf"/>
</dbReference>
<gene>
    <name evidence="2" type="ORF">MSAN_01561200</name>
</gene>
<dbReference type="OrthoDB" id="10071171at2759"/>
<proteinExistence type="predicted"/>
<dbReference type="GO" id="GO:0016788">
    <property type="term" value="F:hydrolase activity, acting on ester bonds"/>
    <property type="evidence" value="ECO:0007669"/>
    <property type="project" value="InterPro"/>
</dbReference>
<dbReference type="PANTHER" id="PTHR43784:SF3">
    <property type="entry name" value="GDSL FAMILY LIPASE"/>
    <property type="match status" value="1"/>
</dbReference>
<keyword evidence="2" id="KW-0378">Hydrolase</keyword>
<keyword evidence="1" id="KW-0732">Signal</keyword>
<reference evidence="2" key="1">
    <citation type="submission" date="2020-05" db="EMBL/GenBank/DDBJ databases">
        <title>Mycena genomes resolve the evolution of fungal bioluminescence.</title>
        <authorList>
            <person name="Tsai I.J."/>
        </authorList>
    </citation>
    <scope>NUCLEOTIDE SEQUENCE</scope>
    <source>
        <strain evidence="2">160909Yilan</strain>
    </source>
</reference>
<dbReference type="PANTHER" id="PTHR43784">
    <property type="entry name" value="GDSL-LIKE LIPASE/ACYLHYDROLASE, PUTATIVE (AFU_ORTHOLOGUE AFUA_2G00820)-RELATED"/>
    <property type="match status" value="1"/>
</dbReference>
<dbReference type="Gene3D" id="3.40.50.1110">
    <property type="entry name" value="SGNH hydrolase"/>
    <property type="match status" value="1"/>
</dbReference>
<protein>
    <submittedName>
        <fullName evidence="2">Extracellular GDSL-like lipase/acylhydrolase</fullName>
    </submittedName>
</protein>
<sequence length="453" mass="48678">MGSFWMTALVTILVVAQNVCAQIPDGRWIDTWTAMPQLTEYTNLPPPPFNGTNGVFFNSTIRQTLHMTLAGDDIRVRFSNAFGINDLEITAATVALPVGGVSGASEIIPSSLKTLTFSGSPSFIIPNGAQVVSDPISFPIKSQQTITVTLYLAHGQDAFNNTSHPGSRATSWISFGNAVAAQNITDPSTISLQHWYFVSAVETFTTSAASAFVIVGDSITDGRGSDTDENDRWPDLLLARMQKNPATTQISVNNQAAGGNRILADGLGPNVLGRIDRDVLAQTGVKYAMIFEGVNDIGVENATVEAQKIIGERVIAAYKQIVTRVHAAGIPMFAATITPFGAPPNDSSIQPYSSPIREVTRQTVNAFIRTSGVFDAVIDFDKVVADPNIPSQLAPQFDSGDFLHPNVAGYTAMAAVFPLSLFEQFAGRRQSVPMTLKKRPLYHLYIHSIGASI</sequence>
<evidence type="ECO:0000313" key="2">
    <source>
        <dbReference type="EMBL" id="KAF7351297.1"/>
    </source>
</evidence>
<dbReference type="InterPro" id="IPR053140">
    <property type="entry name" value="GDSL_Rv0518-like"/>
</dbReference>
<dbReference type="EMBL" id="JACAZH010000013">
    <property type="protein sequence ID" value="KAF7351297.1"/>
    <property type="molecule type" value="Genomic_DNA"/>
</dbReference>
<dbReference type="CDD" id="cd01830">
    <property type="entry name" value="XynE_like"/>
    <property type="match status" value="1"/>
</dbReference>
<name>A0A8H7CX09_9AGAR</name>
<evidence type="ECO:0000256" key="1">
    <source>
        <dbReference type="SAM" id="SignalP"/>
    </source>
</evidence>
<dbReference type="Proteomes" id="UP000623467">
    <property type="component" value="Unassembled WGS sequence"/>
</dbReference>
<feature type="chain" id="PRO_5034852646" evidence="1">
    <location>
        <begin position="22"/>
        <end position="453"/>
    </location>
</feature>
<accession>A0A8H7CX09</accession>
<dbReference type="AlphaFoldDB" id="A0A8H7CX09"/>